<keyword evidence="4" id="KW-0547">Nucleotide-binding</keyword>
<dbReference type="PANTHER" id="PTHR34139">
    <property type="entry name" value="UPF0331 PROTEIN MJ0127"/>
    <property type="match status" value="1"/>
</dbReference>
<accession>A0ABP8N2B7</accession>
<dbReference type="Gene3D" id="1.20.120.580">
    <property type="entry name" value="bsu32300-like"/>
    <property type="match status" value="1"/>
</dbReference>
<comment type="caution">
    <text evidence="7">The sequence shown here is derived from an EMBL/GenBank/DDBJ whole genome shotgun (WGS) entry which is preliminary data.</text>
</comment>
<dbReference type="EMBL" id="BAABHD010000032">
    <property type="protein sequence ID" value="GAA4460085.1"/>
    <property type="molecule type" value="Genomic_DNA"/>
</dbReference>
<evidence type="ECO:0000313" key="8">
    <source>
        <dbReference type="Proteomes" id="UP001501175"/>
    </source>
</evidence>
<keyword evidence="1" id="KW-0597">Phosphoprotein</keyword>
<evidence type="ECO:0000256" key="6">
    <source>
        <dbReference type="ARBA" id="ARBA00024207"/>
    </source>
</evidence>
<reference evidence="8" key="1">
    <citation type="journal article" date="2019" name="Int. J. Syst. Evol. Microbiol.">
        <title>The Global Catalogue of Microorganisms (GCM) 10K type strain sequencing project: providing services to taxonomists for standard genome sequencing and annotation.</title>
        <authorList>
            <consortium name="The Broad Institute Genomics Platform"/>
            <consortium name="The Broad Institute Genome Sequencing Center for Infectious Disease"/>
            <person name="Wu L."/>
            <person name="Ma J."/>
        </authorList>
    </citation>
    <scope>NUCLEOTIDE SEQUENCE [LARGE SCALE GENOMIC DNA]</scope>
    <source>
        <strain evidence="8">JCM 17927</strain>
    </source>
</reference>
<comment type="similarity">
    <text evidence="6">Belongs to the HepT RNase toxin family.</text>
</comment>
<evidence type="ECO:0000256" key="5">
    <source>
        <dbReference type="ARBA" id="ARBA00022801"/>
    </source>
</evidence>
<dbReference type="Pfam" id="PF01934">
    <property type="entry name" value="HepT-like"/>
    <property type="match status" value="1"/>
</dbReference>
<keyword evidence="5" id="KW-0378">Hydrolase</keyword>
<evidence type="ECO:0000256" key="1">
    <source>
        <dbReference type="ARBA" id="ARBA00022553"/>
    </source>
</evidence>
<protein>
    <submittedName>
        <fullName evidence="7">DUF86 domain-containing protein</fullName>
    </submittedName>
</protein>
<dbReference type="InterPro" id="IPR008201">
    <property type="entry name" value="HepT-like"/>
</dbReference>
<evidence type="ECO:0000256" key="3">
    <source>
        <dbReference type="ARBA" id="ARBA00022722"/>
    </source>
</evidence>
<dbReference type="PANTHER" id="PTHR34139:SF1">
    <property type="entry name" value="RNASE MJ1380-RELATED"/>
    <property type="match status" value="1"/>
</dbReference>
<evidence type="ECO:0000256" key="4">
    <source>
        <dbReference type="ARBA" id="ARBA00022741"/>
    </source>
</evidence>
<organism evidence="7 8">
    <name type="scientific">Nibrella saemangeumensis</name>
    <dbReference type="NCBI Taxonomy" id="1084526"/>
    <lineage>
        <taxon>Bacteria</taxon>
        <taxon>Pseudomonadati</taxon>
        <taxon>Bacteroidota</taxon>
        <taxon>Cytophagia</taxon>
        <taxon>Cytophagales</taxon>
        <taxon>Spirosomataceae</taxon>
        <taxon>Nibrella</taxon>
    </lineage>
</organism>
<evidence type="ECO:0000313" key="7">
    <source>
        <dbReference type="EMBL" id="GAA4460085.1"/>
    </source>
</evidence>
<dbReference type="Proteomes" id="UP001501175">
    <property type="component" value="Unassembled WGS sequence"/>
</dbReference>
<sequence length="111" mass="12984">MSKRLPTLLIEDMLESIEKIERYTGGMSFDNFSEDERTIDAVVRNFEIIGEACRQLPQEFKAVHTTIPWREIADFRNLLIHDYFGVSLPVVWNIVTQNLPDLKRQLAFLKT</sequence>
<dbReference type="InterPro" id="IPR037038">
    <property type="entry name" value="HepT-like_sf"/>
</dbReference>
<gene>
    <name evidence="7" type="ORF">GCM10023189_34690</name>
</gene>
<keyword evidence="8" id="KW-1185">Reference proteome</keyword>
<evidence type="ECO:0000256" key="2">
    <source>
        <dbReference type="ARBA" id="ARBA00022649"/>
    </source>
</evidence>
<keyword evidence="2" id="KW-1277">Toxin-antitoxin system</keyword>
<proteinExistence type="inferred from homology"/>
<dbReference type="InterPro" id="IPR051813">
    <property type="entry name" value="HepT_RNase_toxin"/>
</dbReference>
<name>A0ABP8N2B7_9BACT</name>
<keyword evidence="3" id="KW-0540">Nuclease</keyword>
<dbReference type="RefSeq" id="WP_345245246.1">
    <property type="nucleotide sequence ID" value="NZ_BAABHD010000032.1"/>
</dbReference>